<gene>
    <name evidence="2" type="ORF">DFR79_10563</name>
</gene>
<dbReference type="OrthoDB" id="3185623at2"/>
<evidence type="ECO:0000313" key="3">
    <source>
        <dbReference type="Proteomes" id="UP000295064"/>
    </source>
</evidence>
<dbReference type="EMBL" id="SNWX01000005">
    <property type="protein sequence ID" value="TDO93911.1"/>
    <property type="molecule type" value="Genomic_DNA"/>
</dbReference>
<dbReference type="InterPro" id="IPR036237">
    <property type="entry name" value="Xyl_isomerase-like_sf"/>
</dbReference>
<reference evidence="2 3" key="1">
    <citation type="submission" date="2019-03" db="EMBL/GenBank/DDBJ databases">
        <title>Subsurface microbial communities from deep shales in Ohio and West Virginia, USA.</title>
        <authorList>
            <person name="Wrighton K."/>
        </authorList>
    </citation>
    <scope>NUCLEOTIDE SEQUENCE [LARGE SCALE GENOMIC DNA]</scope>
    <source>
        <strain evidence="2 3">MA284_T2</strain>
    </source>
</reference>
<evidence type="ECO:0000259" key="1">
    <source>
        <dbReference type="Pfam" id="PF01261"/>
    </source>
</evidence>
<dbReference type="GO" id="GO:0016853">
    <property type="term" value="F:isomerase activity"/>
    <property type="evidence" value="ECO:0007669"/>
    <property type="project" value="UniProtKB-KW"/>
</dbReference>
<dbReference type="AlphaFoldDB" id="A0A4R6LYG8"/>
<dbReference type="PANTHER" id="PTHR12110">
    <property type="entry name" value="HYDROXYPYRUVATE ISOMERASE"/>
    <property type="match status" value="1"/>
</dbReference>
<keyword evidence="2" id="KW-0413">Isomerase</keyword>
<dbReference type="InterPro" id="IPR050312">
    <property type="entry name" value="IolE/XylAMocC-like"/>
</dbReference>
<organism evidence="2 3">
    <name type="scientific">Halanaerobium saccharolyticum</name>
    <dbReference type="NCBI Taxonomy" id="43595"/>
    <lineage>
        <taxon>Bacteria</taxon>
        <taxon>Bacillati</taxon>
        <taxon>Bacillota</taxon>
        <taxon>Clostridia</taxon>
        <taxon>Halanaerobiales</taxon>
        <taxon>Halanaerobiaceae</taxon>
        <taxon>Halanaerobium</taxon>
    </lineage>
</organism>
<accession>A0A4R6LYG8</accession>
<dbReference type="InterPro" id="IPR013022">
    <property type="entry name" value="Xyl_isomerase-like_TIM-brl"/>
</dbReference>
<proteinExistence type="predicted"/>
<dbReference type="PANTHER" id="PTHR12110:SF21">
    <property type="entry name" value="XYLOSE ISOMERASE-LIKE TIM BARREL DOMAIN-CONTAINING PROTEIN"/>
    <property type="match status" value="1"/>
</dbReference>
<comment type="caution">
    <text evidence="2">The sequence shown here is derived from an EMBL/GenBank/DDBJ whole genome shotgun (WGS) entry which is preliminary data.</text>
</comment>
<evidence type="ECO:0000313" key="2">
    <source>
        <dbReference type="EMBL" id="TDO93911.1"/>
    </source>
</evidence>
<feature type="domain" description="Xylose isomerase-like TIM barrel" evidence="1">
    <location>
        <begin position="21"/>
        <end position="249"/>
    </location>
</feature>
<sequence length="275" mass="32302">MKLSFSTLSCPDWNIDKIINFALKNNFDGVELRGKEPHISVNYNKQKRKEIKNKFKENNLEIPCITAYTRFGYQDYSLRQQNIKELKKMIDLASDIGAKYIRTFGPDPDNSFNLEKIIEWIRESFIEIDDYASKKGVVVLLESHDELCKGKDLIKIFDNSDLKSCGILWDVAHSIRAGEGIEKTIKYLKNYIYHIHLKDWISIPSKKEDYFVLLGAGELNLLKLLSELNNINYNGYLSLEWEKKWHPEIEESEIAIEQYSKKMRNYYLNNNLNKL</sequence>
<protein>
    <submittedName>
        <fullName evidence="2">Sugar phosphate isomerase/epimerase</fullName>
    </submittedName>
</protein>
<dbReference type="SUPFAM" id="SSF51658">
    <property type="entry name" value="Xylose isomerase-like"/>
    <property type="match status" value="1"/>
</dbReference>
<name>A0A4R6LYG8_9FIRM</name>
<dbReference type="Gene3D" id="3.20.20.150">
    <property type="entry name" value="Divalent-metal-dependent TIM barrel enzymes"/>
    <property type="match status" value="1"/>
</dbReference>
<dbReference type="RefSeq" id="WP_133514404.1">
    <property type="nucleotide sequence ID" value="NZ_SNWX01000005.1"/>
</dbReference>
<dbReference type="Pfam" id="PF01261">
    <property type="entry name" value="AP_endonuc_2"/>
    <property type="match status" value="1"/>
</dbReference>
<dbReference type="Proteomes" id="UP000295064">
    <property type="component" value="Unassembled WGS sequence"/>
</dbReference>